<organism evidence="1 2">
    <name type="scientific">Hyalella azteca</name>
    <name type="common">Amphipod</name>
    <dbReference type="NCBI Taxonomy" id="294128"/>
    <lineage>
        <taxon>Eukaryota</taxon>
        <taxon>Metazoa</taxon>
        <taxon>Ecdysozoa</taxon>
        <taxon>Arthropoda</taxon>
        <taxon>Crustacea</taxon>
        <taxon>Multicrustacea</taxon>
        <taxon>Malacostraca</taxon>
        <taxon>Eumalacostraca</taxon>
        <taxon>Peracarida</taxon>
        <taxon>Amphipoda</taxon>
        <taxon>Senticaudata</taxon>
        <taxon>Talitrida</taxon>
        <taxon>Talitroidea</taxon>
        <taxon>Hyalellidae</taxon>
        <taxon>Hyalella</taxon>
    </lineage>
</organism>
<evidence type="ECO:0000313" key="1">
    <source>
        <dbReference type="Proteomes" id="UP000694843"/>
    </source>
</evidence>
<reference evidence="2" key="1">
    <citation type="submission" date="2025-08" db="UniProtKB">
        <authorList>
            <consortium name="RefSeq"/>
        </authorList>
    </citation>
    <scope>IDENTIFICATION</scope>
    <source>
        <tissue evidence="2">Whole organism</tissue>
    </source>
</reference>
<dbReference type="Proteomes" id="UP000694843">
    <property type="component" value="Unplaced"/>
</dbReference>
<dbReference type="AlphaFoldDB" id="A0A979FL70"/>
<dbReference type="OrthoDB" id="120976at2759"/>
<accession>A0A979FL70</accession>
<dbReference type="KEGG" id="hazt:125178326"/>
<dbReference type="RefSeq" id="XP_047737773.1">
    <property type="nucleotide sequence ID" value="XM_047881817.1"/>
</dbReference>
<sequence length="504" mass="55450">MASTLVDQLAFLRRYEAALNDGSPTGVTRCFEFLSEDIRCEFTNHIDLVHFCKMRKHLPEEISSWRTPGDVAPSIIRLYKQLILTKLVDSNYNATDALVEDLYDVISSEALEFLRDNSVTFSEDDLIGLKRKCQKILDSKGKCNSEIVLSVLLKEEETKSKGECKSYAFSHKTVQVMFAADNVVRRILTHCNVSLNSILAVTTCGMTHLLEVLLHVVPALSRFSPHKLEERWEDLKKALRDAGVIGADNVRDCVARCSPDHAGMVAEIAALVADVRWNVCNGRHVAAVVEMLQYGAPRKLWVHMKAEALRGAPWGALVAAAGSKGVEVWLCLECPDDYEPHDDLLLPLRHSGVRLGGFIGCVGTCAGVAALASCVDTGADLYIHMAAPLDLSVLGGTYEELTVYTRPLPPPGPASPTWPLPPSPPPSLYVEGTTEGSWRAVARTIISLAPPGKRFHRLGLPACRLRAVELPQLRQFTRDECLQSTAERRTLLACSSRLNVVTSE</sequence>
<evidence type="ECO:0000313" key="2">
    <source>
        <dbReference type="RefSeq" id="XP_047737773.1"/>
    </source>
</evidence>
<name>A0A979FL70_HYAAZ</name>
<protein>
    <submittedName>
        <fullName evidence="2">Uncharacterized protein LOC125178326</fullName>
    </submittedName>
</protein>
<keyword evidence="1" id="KW-1185">Reference proteome</keyword>
<gene>
    <name evidence="2" type="primary">LOC125178326</name>
</gene>
<dbReference type="GeneID" id="125178326"/>
<proteinExistence type="predicted"/>